<accession>A0A811S1I5</accession>
<sequence length="120" mass="13550">MDPVVMDILICYRFCGYYHIVSFIWSCHRHIVTQILRSSLCRANTVMLIQRFQIQPGVEFEFTTLQGSTDEDALLPYNLDAILNPYSAKAIFTPSNILLSGKGPTQVIVAFDFIRGASKS</sequence>
<name>A0A811S1I5_9POAL</name>
<protein>
    <submittedName>
        <fullName evidence="1">Uncharacterized protein</fullName>
    </submittedName>
</protein>
<keyword evidence="2" id="KW-1185">Reference proteome</keyword>
<evidence type="ECO:0000313" key="1">
    <source>
        <dbReference type="EMBL" id="CAD6336205.1"/>
    </source>
</evidence>
<gene>
    <name evidence="1" type="ORF">NCGR_LOCUS60303</name>
</gene>
<comment type="caution">
    <text evidence="1">The sequence shown here is derived from an EMBL/GenBank/DDBJ whole genome shotgun (WGS) entry which is preliminary data.</text>
</comment>
<organism evidence="1 2">
    <name type="scientific">Miscanthus lutarioriparius</name>
    <dbReference type="NCBI Taxonomy" id="422564"/>
    <lineage>
        <taxon>Eukaryota</taxon>
        <taxon>Viridiplantae</taxon>
        <taxon>Streptophyta</taxon>
        <taxon>Embryophyta</taxon>
        <taxon>Tracheophyta</taxon>
        <taxon>Spermatophyta</taxon>
        <taxon>Magnoliopsida</taxon>
        <taxon>Liliopsida</taxon>
        <taxon>Poales</taxon>
        <taxon>Poaceae</taxon>
        <taxon>PACMAD clade</taxon>
        <taxon>Panicoideae</taxon>
        <taxon>Andropogonodae</taxon>
        <taxon>Andropogoneae</taxon>
        <taxon>Saccharinae</taxon>
        <taxon>Miscanthus</taxon>
    </lineage>
</organism>
<dbReference type="AlphaFoldDB" id="A0A811S1I5"/>
<dbReference type="EMBL" id="CAJGYO010000018">
    <property type="protein sequence ID" value="CAD6336205.1"/>
    <property type="molecule type" value="Genomic_DNA"/>
</dbReference>
<proteinExistence type="predicted"/>
<dbReference type="Proteomes" id="UP000604825">
    <property type="component" value="Unassembled WGS sequence"/>
</dbReference>
<reference evidence="1" key="1">
    <citation type="submission" date="2020-10" db="EMBL/GenBank/DDBJ databases">
        <authorList>
            <person name="Han B."/>
            <person name="Lu T."/>
            <person name="Zhao Q."/>
            <person name="Huang X."/>
            <person name="Zhao Y."/>
        </authorList>
    </citation>
    <scope>NUCLEOTIDE SEQUENCE</scope>
</reference>
<evidence type="ECO:0000313" key="2">
    <source>
        <dbReference type="Proteomes" id="UP000604825"/>
    </source>
</evidence>